<dbReference type="Proteomes" id="UP000310506">
    <property type="component" value="Unassembled WGS sequence"/>
</dbReference>
<keyword evidence="2" id="KW-0804">Transcription</keyword>
<evidence type="ECO:0000313" key="3">
    <source>
        <dbReference type="Proteomes" id="UP000310506"/>
    </source>
</evidence>
<dbReference type="InterPro" id="IPR024596">
    <property type="entry name" value="RNApol_su_b/EpuA"/>
</dbReference>
<dbReference type="AlphaFoldDB" id="A0A4S3B4D6"/>
<gene>
    <name evidence="2" type="ORF">ESZ54_01965</name>
</gene>
<sequence>MKMTGKKILSQLTLVLICLAFLVILFFVGIFIGYVFLGKGHPSEAFNVANFQHIMDFIK</sequence>
<protein>
    <submittedName>
        <fullName evidence="2">DNA-directed RNA polymerase subunit beta</fullName>
    </submittedName>
</protein>
<keyword evidence="1" id="KW-0812">Transmembrane</keyword>
<proteinExistence type="predicted"/>
<organism evidence="2 3">
    <name type="scientific">Vagococcus silagei</name>
    <dbReference type="NCBI Taxonomy" id="2508885"/>
    <lineage>
        <taxon>Bacteria</taxon>
        <taxon>Bacillati</taxon>
        <taxon>Bacillota</taxon>
        <taxon>Bacilli</taxon>
        <taxon>Lactobacillales</taxon>
        <taxon>Enterococcaceae</taxon>
        <taxon>Vagococcus</taxon>
    </lineage>
</organism>
<keyword evidence="2" id="KW-0240">DNA-directed RNA polymerase</keyword>
<dbReference type="Pfam" id="PF11772">
    <property type="entry name" value="EpuA"/>
    <property type="match status" value="1"/>
</dbReference>
<evidence type="ECO:0000313" key="2">
    <source>
        <dbReference type="EMBL" id="THB61994.1"/>
    </source>
</evidence>
<keyword evidence="1" id="KW-1133">Transmembrane helix</keyword>
<accession>A0A4S3B4D6</accession>
<reference evidence="2 3" key="1">
    <citation type="submission" date="2019-01" db="EMBL/GenBank/DDBJ databases">
        <title>Vagococcus silagei sp. nov. isolated from brewer's grain.</title>
        <authorList>
            <person name="Guu J.-R."/>
        </authorList>
    </citation>
    <scope>NUCLEOTIDE SEQUENCE [LARGE SCALE GENOMIC DNA]</scope>
    <source>
        <strain evidence="2 3">2B-2</strain>
    </source>
</reference>
<evidence type="ECO:0000256" key="1">
    <source>
        <dbReference type="SAM" id="Phobius"/>
    </source>
</evidence>
<feature type="transmembrane region" description="Helical" evidence="1">
    <location>
        <begin position="12"/>
        <end position="37"/>
    </location>
</feature>
<comment type="caution">
    <text evidence="2">The sequence shown here is derived from an EMBL/GenBank/DDBJ whole genome shotgun (WGS) entry which is preliminary data.</text>
</comment>
<dbReference type="EMBL" id="SDGV01000004">
    <property type="protein sequence ID" value="THB61994.1"/>
    <property type="molecule type" value="Genomic_DNA"/>
</dbReference>
<dbReference type="RefSeq" id="WP_136135993.1">
    <property type="nucleotide sequence ID" value="NZ_SDGV01000004.1"/>
</dbReference>
<dbReference type="GO" id="GO:0000428">
    <property type="term" value="C:DNA-directed RNA polymerase complex"/>
    <property type="evidence" value="ECO:0007669"/>
    <property type="project" value="UniProtKB-KW"/>
</dbReference>
<keyword evidence="1" id="KW-0472">Membrane</keyword>
<keyword evidence="3" id="KW-1185">Reference proteome</keyword>
<name>A0A4S3B4D6_9ENTE</name>